<accession>A0ABT3SYU3</accession>
<dbReference type="RefSeq" id="WP_279253817.1">
    <property type="nucleotide sequence ID" value="NZ_SHNP01000006.1"/>
</dbReference>
<dbReference type="PANTHER" id="PTHR45655:SF13">
    <property type="entry name" value="SOLUBLE GUANYLATE CYCLASE GCY-32-RELATED"/>
    <property type="match status" value="1"/>
</dbReference>
<proteinExistence type="predicted"/>
<name>A0ABT3SYU3_9GAMM</name>
<evidence type="ECO:0000313" key="3">
    <source>
        <dbReference type="Proteomes" id="UP001143307"/>
    </source>
</evidence>
<sequence length="188" mass="21295">MYGIINSSFKKYIVEVYGDEQGTEISDSSGVKSEVFNEYRSHDDENTLALLKAAVEVTGETPDHHLRQFGRFWVRRVATNDFRGLIDSYGGDFVSLIQNLDSMHKEISGTFLDYSPPSFAIKELTESRYSVTYQSYRQGFTPFVLGILEELGDFYGRVTTIESVETTLSDKGEKSVICVEIPKKNLEI</sequence>
<keyword evidence="3" id="KW-1185">Reference proteome</keyword>
<dbReference type="Pfam" id="PF07700">
    <property type="entry name" value="HNOB"/>
    <property type="match status" value="1"/>
</dbReference>
<organism evidence="2 3">
    <name type="scientific">Candidatus Seongchinamella marina</name>
    <dbReference type="NCBI Taxonomy" id="2518990"/>
    <lineage>
        <taxon>Bacteria</taxon>
        <taxon>Pseudomonadati</taxon>
        <taxon>Pseudomonadota</taxon>
        <taxon>Gammaproteobacteria</taxon>
        <taxon>Cellvibrionales</taxon>
        <taxon>Halieaceae</taxon>
        <taxon>Seongchinamella</taxon>
    </lineage>
</organism>
<feature type="domain" description="Heme NO-binding" evidence="1">
    <location>
        <begin position="2"/>
        <end position="162"/>
    </location>
</feature>
<dbReference type="PANTHER" id="PTHR45655">
    <property type="entry name" value="GUANYLATE CYCLASE SOLUBLE SUBUNIT BETA-2"/>
    <property type="match status" value="1"/>
</dbReference>
<dbReference type="Proteomes" id="UP001143307">
    <property type="component" value="Unassembled WGS sequence"/>
</dbReference>
<evidence type="ECO:0000313" key="2">
    <source>
        <dbReference type="EMBL" id="MCX2975160.1"/>
    </source>
</evidence>
<evidence type="ECO:0000259" key="1">
    <source>
        <dbReference type="Pfam" id="PF07700"/>
    </source>
</evidence>
<dbReference type="InterPro" id="IPR011644">
    <property type="entry name" value="Heme_NO-bd"/>
</dbReference>
<dbReference type="SUPFAM" id="SSF111126">
    <property type="entry name" value="Ligand-binding domain in the NO signalling and Golgi transport"/>
    <property type="match status" value="1"/>
</dbReference>
<dbReference type="EMBL" id="SHNP01000006">
    <property type="protein sequence ID" value="MCX2975160.1"/>
    <property type="molecule type" value="Genomic_DNA"/>
</dbReference>
<dbReference type="InterPro" id="IPR024096">
    <property type="entry name" value="NO_sig/Golgi_transp_ligand-bd"/>
</dbReference>
<dbReference type="Gene3D" id="3.90.1520.10">
    <property type="entry name" value="H-NOX domain"/>
    <property type="match status" value="1"/>
</dbReference>
<reference evidence="2" key="1">
    <citation type="submission" date="2019-02" db="EMBL/GenBank/DDBJ databases">
        <authorList>
            <person name="Li S.-H."/>
        </authorList>
    </citation>
    <scope>NUCLEOTIDE SEQUENCE</scope>
    <source>
        <strain evidence="2">IMCC8485</strain>
    </source>
</reference>
<dbReference type="InterPro" id="IPR038158">
    <property type="entry name" value="H-NOX_domain_sf"/>
</dbReference>
<gene>
    <name evidence="2" type="ORF">EYC87_16370</name>
</gene>
<protein>
    <recommendedName>
        <fullName evidence="1">Heme NO-binding domain-containing protein</fullName>
    </recommendedName>
</protein>
<comment type="caution">
    <text evidence="2">The sequence shown here is derived from an EMBL/GenBank/DDBJ whole genome shotgun (WGS) entry which is preliminary data.</text>
</comment>